<keyword evidence="3" id="KW-1185">Reference proteome</keyword>
<comment type="caution">
    <text evidence="2">The sequence shown here is derived from an EMBL/GenBank/DDBJ whole genome shotgun (WGS) entry which is preliminary data.</text>
</comment>
<name>A0A836HWV1_9TRYP</name>
<dbReference type="EMBL" id="JAFJZO010000028">
    <property type="protein sequence ID" value="KAG5500624.1"/>
    <property type="molecule type" value="Genomic_DNA"/>
</dbReference>
<gene>
    <name evidence="2" type="ORF">JKF63_03720</name>
</gene>
<dbReference type="AlphaFoldDB" id="A0A836HWV1"/>
<dbReference type="RefSeq" id="XP_067755958.1">
    <property type="nucleotide sequence ID" value="XM_067899719.1"/>
</dbReference>
<dbReference type="Proteomes" id="UP000674318">
    <property type="component" value="Chromosome 28"/>
</dbReference>
<dbReference type="GeneID" id="94289796"/>
<organism evidence="2 3">
    <name type="scientific">Porcisia hertigi</name>
    <dbReference type="NCBI Taxonomy" id="2761500"/>
    <lineage>
        <taxon>Eukaryota</taxon>
        <taxon>Discoba</taxon>
        <taxon>Euglenozoa</taxon>
        <taxon>Kinetoplastea</taxon>
        <taxon>Metakinetoplastina</taxon>
        <taxon>Trypanosomatida</taxon>
        <taxon>Trypanosomatidae</taxon>
        <taxon>Leishmaniinae</taxon>
        <taxon>Porcisia</taxon>
    </lineage>
</organism>
<reference evidence="2 3" key="1">
    <citation type="submission" date="2021-02" db="EMBL/GenBank/DDBJ databases">
        <title>Porcisia hertigi Genome sequencing and assembly.</title>
        <authorList>
            <person name="Almutairi H."/>
            <person name="Gatherer D."/>
        </authorList>
    </citation>
    <scope>NUCLEOTIDE SEQUENCE [LARGE SCALE GENOMIC DNA]</scope>
    <source>
        <strain evidence="2 3">C119</strain>
    </source>
</reference>
<evidence type="ECO:0000313" key="2">
    <source>
        <dbReference type="EMBL" id="KAG5500624.1"/>
    </source>
</evidence>
<proteinExistence type="predicted"/>
<sequence>MDLTCSPPSATHSSACDCCECGVVVGTESSQRGGLLLPCQHVLHMGCAEFIRRRGKVLMGLDTADFPLHEEEDSHVKVCDADKTAVALRGHRGNSSWVRGANGFRVCPACFTPIARIIPLYLRGTSDTVEPNATDTQPVPSRITAEASATAEAEYRRVYSAQKQALQRLRSLCDQRRRVTELTHACANLHEQRTKYLAEVEKEEQCFPGLTHSVGFDGAEAPIGSSSAMDTKIAGSLTIDHMTVTELELYMAQVTPQLLRTQAELRKERHMIERRTKKLNTLRSHYHSTKELCAFDAVIAQRELRPHSSTAHSKRHSTPVFSAAVQEASSHLSEEAQRRQGPGAPRSSDVASSHVATAAPQRKRHRADTAIDVDDEVLPDVVEVLSCEKSDAGNSDLSTHMTVLDVDDNTASDVEVGDGGTEVGLVPMGDDGSYADESECETPHLIPRYVHLTAASSSISVFAALPKTPTLAVTQHHLRLLPRREDRLWQPSLQF</sequence>
<evidence type="ECO:0000313" key="3">
    <source>
        <dbReference type="Proteomes" id="UP000674318"/>
    </source>
</evidence>
<dbReference type="OrthoDB" id="273049at2759"/>
<feature type="region of interest" description="Disordered" evidence="1">
    <location>
        <begin position="306"/>
        <end position="371"/>
    </location>
</feature>
<evidence type="ECO:0000256" key="1">
    <source>
        <dbReference type="SAM" id="MobiDB-lite"/>
    </source>
</evidence>
<accession>A0A836HWV1</accession>
<protein>
    <submittedName>
        <fullName evidence="2">Uncharacterized protein</fullName>
    </submittedName>
</protein>
<dbReference type="KEGG" id="phet:94289796"/>